<name>A0A6J3LXH1_9PEZI</name>
<organism evidence="2">
    <name type="scientific">Dissoconium aciculare CBS 342.82</name>
    <dbReference type="NCBI Taxonomy" id="1314786"/>
    <lineage>
        <taxon>Eukaryota</taxon>
        <taxon>Fungi</taxon>
        <taxon>Dikarya</taxon>
        <taxon>Ascomycota</taxon>
        <taxon>Pezizomycotina</taxon>
        <taxon>Dothideomycetes</taxon>
        <taxon>Dothideomycetidae</taxon>
        <taxon>Mycosphaerellales</taxon>
        <taxon>Dissoconiaceae</taxon>
        <taxon>Dissoconium</taxon>
    </lineage>
</organism>
<accession>A0A6J3LXH1</accession>
<evidence type="ECO:0008006" key="3">
    <source>
        <dbReference type="Google" id="ProtNLM"/>
    </source>
</evidence>
<reference evidence="2" key="2">
    <citation type="submission" date="2020-04" db="EMBL/GenBank/DDBJ databases">
        <authorList>
            <consortium name="NCBI Genome Project"/>
        </authorList>
    </citation>
    <scope>NUCLEOTIDE SEQUENCE</scope>
    <source>
        <strain evidence="2">CBS 342.82</strain>
    </source>
</reference>
<evidence type="ECO:0000313" key="2">
    <source>
        <dbReference type="RefSeq" id="XP_033457404.1"/>
    </source>
</evidence>
<protein>
    <recommendedName>
        <fullName evidence="3">F-box domain-containing protein</fullName>
    </recommendedName>
</protein>
<reference evidence="2" key="3">
    <citation type="submission" date="2025-08" db="UniProtKB">
        <authorList>
            <consortium name="RefSeq"/>
        </authorList>
    </citation>
    <scope>IDENTIFICATION</scope>
    <source>
        <strain evidence="2">CBS 342.82</strain>
    </source>
</reference>
<reference evidence="2" key="1">
    <citation type="submission" date="2020-01" db="EMBL/GenBank/DDBJ databases">
        <authorList>
            <consortium name="DOE Joint Genome Institute"/>
            <person name="Haridas S."/>
            <person name="Albert R."/>
            <person name="Binder M."/>
            <person name="Bloem J."/>
            <person name="Labutti K."/>
            <person name="Salamov A."/>
            <person name="Andreopoulos B."/>
            <person name="Baker S.E."/>
            <person name="Barry K."/>
            <person name="Bills G."/>
            <person name="Bluhm B.H."/>
            <person name="Cannon C."/>
            <person name="Castanera R."/>
            <person name="Culley D.E."/>
            <person name="Daum C."/>
            <person name="Ezra D."/>
            <person name="Gonzalez J.B."/>
            <person name="Henrissat B."/>
            <person name="Kuo A."/>
            <person name="Liang C."/>
            <person name="Lipzen A."/>
            <person name="Lutzoni F."/>
            <person name="Magnuson J."/>
            <person name="Mondo S."/>
            <person name="Nolan M."/>
            <person name="Ohm R."/>
            <person name="Pangilinan J."/>
            <person name="Park H.-J."/>
            <person name="Ramirez L."/>
            <person name="Alfaro M."/>
            <person name="Sun H."/>
            <person name="Tritt A."/>
            <person name="Yoshinaga Y."/>
            <person name="Zwiers L.-H."/>
            <person name="Turgeon B.G."/>
            <person name="Goodwin S.B."/>
            <person name="Spatafora J.W."/>
            <person name="Crous P.W."/>
            <person name="Grigoriev I.V."/>
        </authorList>
    </citation>
    <scope>NUCLEOTIDE SEQUENCE</scope>
    <source>
        <strain evidence="2">CBS 342.82</strain>
    </source>
</reference>
<proteinExistence type="predicted"/>
<dbReference type="Proteomes" id="UP000504637">
    <property type="component" value="Unplaced"/>
</dbReference>
<keyword evidence="1" id="KW-1185">Reference proteome</keyword>
<evidence type="ECO:0000313" key="1">
    <source>
        <dbReference type="Proteomes" id="UP000504637"/>
    </source>
</evidence>
<dbReference type="AlphaFoldDB" id="A0A6J3LXH1"/>
<sequence length="224" mass="26080">MAHLLKLPEELFVVIVSLLSNKEIKQMRLANRECRDRLALRIERVYISPNTTNLEVFLAILEHPHYRPLIREIIWDDALLEHYRSPEEEEIDFEDDHKETVNLLSYDDFEHGLDAYQGQCFPDGPKQFAAAKKWSMTGQCLEEDVPGCLTIQENIDIYRRLFEDQARIILEKADVLAFRRGLAEFPALQRITLTSVAHGPIIHRPCHTTPMIRALPINFMYPCP</sequence>
<dbReference type="GeneID" id="54359560"/>
<feature type="non-terminal residue" evidence="2">
    <location>
        <position position="224"/>
    </location>
</feature>
<gene>
    <name evidence="2" type="ORF">K489DRAFT_324469</name>
</gene>
<dbReference type="OrthoDB" id="5422579at2759"/>
<dbReference type="RefSeq" id="XP_033457404.1">
    <property type="nucleotide sequence ID" value="XM_033601760.1"/>
</dbReference>